<comment type="caution">
    <text evidence="4">The sequence shown here is derived from an EMBL/GenBank/DDBJ whole genome shotgun (WGS) entry which is preliminary data.</text>
</comment>
<evidence type="ECO:0000256" key="2">
    <source>
        <dbReference type="SAM" id="Phobius"/>
    </source>
</evidence>
<dbReference type="Proteomes" id="UP001476950">
    <property type="component" value="Unassembled WGS sequence"/>
</dbReference>
<feature type="compositionally biased region" description="Low complexity" evidence="1">
    <location>
        <begin position="52"/>
        <end position="73"/>
    </location>
</feature>
<dbReference type="InterPro" id="IPR001119">
    <property type="entry name" value="SLH_dom"/>
</dbReference>
<keyword evidence="2" id="KW-0472">Membrane</keyword>
<feature type="region of interest" description="Disordered" evidence="1">
    <location>
        <begin position="49"/>
        <end position="131"/>
    </location>
</feature>
<gene>
    <name evidence="4" type="ORF">NDI38_09575</name>
</gene>
<feature type="domain" description="SLH" evidence="3">
    <location>
        <begin position="130"/>
        <end position="193"/>
    </location>
</feature>
<protein>
    <submittedName>
        <fullName evidence="4">S-layer homology domain-containing protein</fullName>
    </submittedName>
</protein>
<evidence type="ECO:0000313" key="4">
    <source>
        <dbReference type="EMBL" id="MEP1058687.1"/>
    </source>
</evidence>
<dbReference type="RefSeq" id="WP_190447368.1">
    <property type="nucleotide sequence ID" value="NZ_JAMPLM010000006.1"/>
</dbReference>
<keyword evidence="2" id="KW-1133">Transmembrane helix</keyword>
<evidence type="ECO:0000256" key="1">
    <source>
        <dbReference type="SAM" id="MobiDB-lite"/>
    </source>
</evidence>
<dbReference type="PROSITE" id="PS51272">
    <property type="entry name" value="SLH"/>
    <property type="match status" value="3"/>
</dbReference>
<evidence type="ECO:0000259" key="3">
    <source>
        <dbReference type="PROSITE" id="PS51272"/>
    </source>
</evidence>
<dbReference type="EMBL" id="JAMPLM010000006">
    <property type="protein sequence ID" value="MEP1058687.1"/>
    <property type="molecule type" value="Genomic_DNA"/>
</dbReference>
<feature type="compositionally biased region" description="Low complexity" evidence="1">
    <location>
        <begin position="103"/>
        <end position="112"/>
    </location>
</feature>
<sequence>MTPSPDPGSDRKRLGADELIAVFVALTSIGGIFFWSISQKDGGMNVPFFQEPTASSPPVATPSAPATTDATPPINGSVDQPVTVAPSLIDPSASRTTPAPQSTPFVAVVPQAPATPSPAPSAAPTTPVAQPKQFTDVPANFWAGAPIAALSAKGILDGFPDGTFRPNKPITRAEFAEIVRRAFNKSASREALKFNDLKPDYWAVPAINQATQTQFMSGFPNGSFQPNRQIPRLQVLLALATGLNLQPKQPAAQVLNQYQDAAEIPAYAADKTAAAIEAGLVLDEDNTKRLSPDKLATRAEVATLVHKALGQ</sequence>
<feature type="domain" description="SLH" evidence="3">
    <location>
        <begin position="255"/>
        <end position="311"/>
    </location>
</feature>
<dbReference type="Pfam" id="PF00395">
    <property type="entry name" value="SLH"/>
    <property type="match status" value="2"/>
</dbReference>
<organism evidence="4 5">
    <name type="scientific">Stenomitos frigidus AS-A4</name>
    <dbReference type="NCBI Taxonomy" id="2933935"/>
    <lineage>
        <taxon>Bacteria</taxon>
        <taxon>Bacillati</taxon>
        <taxon>Cyanobacteriota</taxon>
        <taxon>Cyanophyceae</taxon>
        <taxon>Leptolyngbyales</taxon>
        <taxon>Leptolyngbyaceae</taxon>
        <taxon>Stenomitos</taxon>
    </lineage>
</organism>
<dbReference type="PANTHER" id="PTHR43308">
    <property type="entry name" value="OUTER MEMBRANE PROTEIN ALPHA-RELATED"/>
    <property type="match status" value="1"/>
</dbReference>
<dbReference type="PANTHER" id="PTHR43308:SF5">
    <property type="entry name" value="S-LAYER PROTEIN _ PEPTIDOGLYCAN ENDO-BETA-N-ACETYLGLUCOSAMINIDASE"/>
    <property type="match status" value="1"/>
</dbReference>
<keyword evidence="5" id="KW-1185">Reference proteome</keyword>
<dbReference type="InterPro" id="IPR051465">
    <property type="entry name" value="Cell_Envelope_Struct_Comp"/>
</dbReference>
<reference evidence="4 5" key="1">
    <citation type="submission" date="2022-04" db="EMBL/GenBank/DDBJ databases">
        <title>Positive selection, recombination, and allopatry shape intraspecific diversity of widespread and dominant cyanobacteria.</title>
        <authorList>
            <person name="Wei J."/>
            <person name="Shu W."/>
            <person name="Hu C."/>
        </authorList>
    </citation>
    <scope>NUCLEOTIDE SEQUENCE [LARGE SCALE GENOMIC DNA]</scope>
    <source>
        <strain evidence="4 5">AS-A4</strain>
    </source>
</reference>
<evidence type="ECO:0000313" key="5">
    <source>
        <dbReference type="Proteomes" id="UP001476950"/>
    </source>
</evidence>
<keyword evidence="2" id="KW-0812">Transmembrane</keyword>
<feature type="compositionally biased region" description="Polar residues" evidence="1">
    <location>
        <begin position="93"/>
        <end position="102"/>
    </location>
</feature>
<proteinExistence type="predicted"/>
<feature type="transmembrane region" description="Helical" evidence="2">
    <location>
        <begin position="20"/>
        <end position="37"/>
    </location>
</feature>
<accession>A0ABV0KHG5</accession>
<feature type="compositionally biased region" description="Low complexity" evidence="1">
    <location>
        <begin position="122"/>
        <end position="131"/>
    </location>
</feature>
<feature type="domain" description="SLH" evidence="3">
    <location>
        <begin position="194"/>
        <end position="253"/>
    </location>
</feature>
<name>A0ABV0KHG5_9CYAN</name>